<evidence type="ECO:0000256" key="6">
    <source>
        <dbReference type="SAM" id="Phobius"/>
    </source>
</evidence>
<evidence type="ECO:0000256" key="3">
    <source>
        <dbReference type="ARBA" id="ARBA00022989"/>
    </source>
</evidence>
<dbReference type="SUPFAM" id="SSF103473">
    <property type="entry name" value="MFS general substrate transporter"/>
    <property type="match status" value="1"/>
</dbReference>
<sequence>MAPTTTTTMTAQVDSPPLASSVSSVSSVGRQTIKKTRLQQVVVIVQLVGVTLTASLINGLVTIALPTITKDLELPSSLAFWPSSVSSLATASTLLLAGSIADTIGPRWVELVGSFSSGALMIGQGLAQNGEGLVVMRALQGVGLAFHLASSVSIITQLLPQGRGRNFAFSCIGLSQPLGFSLGLVVGGVLVDTIGWRAGWYIAGGITLFFAVIAVWTIPKNKTVQDESLLHNVRTKIDWLGAFLASAFMALLCYLLAIVSADPSRIKSVDSIVILCLAAIALPLFIISSHHRVKRNKAALIPNSLWRNTSFSSVCATVALSNAVLNSMELFASLFFQEVQYLSALQASIRILPSLIVGALLNLIIGLFVHKIRAVWIVTITSLLCAGSPLLMAVIQPSWPYWGNAFFAQILQPVSFDALFTVGLIVITDVFPDDTQALAGAVFNTSAQFGSALGLAVLQVISTVVTDQSGAAKESFTMPGAWRYLTMGGENEGEHVTAAIAAAPVSKICFWERSTGTKIITAFNVAWANGKESATYGDTHGATKTVLELRYGEFFKEVRLYSTMAGNTKCFSGWTGTTNMGRVVNIGYTKDLSYWTPPRLHSGLCVGFEAHINERESLLNRGGICLLEALEHVVIKMNYVSLPNAEINSVLVDDTIDENDGETPLEVHWTRTIELINEISTLKTSAEELGVTTTVLGKVFGISSEDNTNYTDTDQTSNSTSYSVKSSTTLSRFYEVLPGRKYRRTTVYFQSTFKVQFRPQYTLTTRLGHTVQWPEGPAQDAFGVASGNLHIRISDITNDAKVFPIDPPRYTENPSMD</sequence>
<dbReference type="Gene3D" id="1.20.1250.20">
    <property type="entry name" value="MFS general substrate transporter like domains"/>
    <property type="match status" value="2"/>
</dbReference>
<dbReference type="Proteomes" id="UP000190312">
    <property type="component" value="Unassembled WGS sequence"/>
</dbReference>
<dbReference type="AlphaFoldDB" id="A0A1S9DWI9"/>
<feature type="transmembrane region" description="Helical" evidence="6">
    <location>
        <begin position="348"/>
        <end position="368"/>
    </location>
</feature>
<keyword evidence="3 6" id="KW-1133">Transmembrane helix</keyword>
<feature type="transmembrane region" description="Helical" evidence="6">
    <location>
        <begin position="239"/>
        <end position="259"/>
    </location>
</feature>
<comment type="caution">
    <text evidence="8">The sequence shown here is derived from an EMBL/GenBank/DDBJ whole genome shotgun (WGS) entry which is preliminary data.</text>
</comment>
<dbReference type="InterPro" id="IPR011701">
    <property type="entry name" value="MFS"/>
</dbReference>
<feature type="transmembrane region" description="Helical" evidence="6">
    <location>
        <begin position="133"/>
        <end position="155"/>
    </location>
</feature>
<dbReference type="VEuPathDB" id="FungiDB:AO090005000226"/>
<feature type="transmembrane region" description="Helical" evidence="6">
    <location>
        <begin position="311"/>
        <end position="336"/>
    </location>
</feature>
<proteinExistence type="predicted"/>
<feature type="transmembrane region" description="Helical" evidence="6">
    <location>
        <begin position="41"/>
        <end position="68"/>
    </location>
</feature>
<protein>
    <submittedName>
        <fullName evidence="8">Major facilitator superfamily MFS_1</fullName>
    </submittedName>
</protein>
<dbReference type="PROSITE" id="PS50850">
    <property type="entry name" value="MFS"/>
    <property type="match status" value="1"/>
</dbReference>
<comment type="subcellular location">
    <subcellularLocation>
        <location evidence="1">Membrane</location>
        <topology evidence="1">Multi-pass membrane protein</topology>
    </subcellularLocation>
</comment>
<feature type="transmembrane region" description="Helical" evidence="6">
    <location>
        <begin position="198"/>
        <end position="218"/>
    </location>
</feature>
<dbReference type="PANTHER" id="PTHR42718">
    <property type="entry name" value="MAJOR FACILITATOR SUPERFAMILY MULTIDRUG TRANSPORTER MFSC"/>
    <property type="match status" value="1"/>
</dbReference>
<dbReference type="InterPro" id="IPR020846">
    <property type="entry name" value="MFS_dom"/>
</dbReference>
<feature type="domain" description="Major facilitator superfamily (MFS) profile" evidence="7">
    <location>
        <begin position="42"/>
        <end position="516"/>
    </location>
</feature>
<dbReference type="PANTHER" id="PTHR42718:SF27">
    <property type="entry name" value="TRANSPORTER, PUTATIVE-RELATED"/>
    <property type="match status" value="1"/>
</dbReference>
<organism evidence="8 9">
    <name type="scientific">Aspergillus oryzae</name>
    <name type="common">Yellow koji mold</name>
    <dbReference type="NCBI Taxonomy" id="5062"/>
    <lineage>
        <taxon>Eukaryota</taxon>
        <taxon>Fungi</taxon>
        <taxon>Dikarya</taxon>
        <taxon>Ascomycota</taxon>
        <taxon>Pezizomycotina</taxon>
        <taxon>Eurotiomycetes</taxon>
        <taxon>Eurotiomycetidae</taxon>
        <taxon>Eurotiales</taxon>
        <taxon>Aspergillaceae</taxon>
        <taxon>Aspergillus</taxon>
        <taxon>Aspergillus subgen. Circumdati</taxon>
    </lineage>
</organism>
<reference evidence="8 9" key="1">
    <citation type="submission" date="2016-10" db="EMBL/GenBank/DDBJ databases">
        <title>Genome sequencing of Aspergillus oryzae BCC7051.</title>
        <authorList>
            <person name="Thammarongtham C."/>
            <person name="Vorapreeda T."/>
            <person name="Nookaew I."/>
            <person name="Srisuk T."/>
            <person name="Land M."/>
            <person name="Jeennor S."/>
            <person name="Laoteng K."/>
        </authorList>
    </citation>
    <scope>NUCLEOTIDE SEQUENCE [LARGE SCALE GENOMIC DNA]</scope>
    <source>
        <strain evidence="8 9">BCC7051</strain>
    </source>
</reference>
<accession>A0A1S9DWI9</accession>
<evidence type="ECO:0000256" key="5">
    <source>
        <dbReference type="SAM" id="MobiDB-lite"/>
    </source>
</evidence>
<dbReference type="EMBL" id="MKZY01000002">
    <property type="protein sequence ID" value="OOO13443.1"/>
    <property type="molecule type" value="Genomic_DNA"/>
</dbReference>
<feature type="transmembrane region" description="Helical" evidence="6">
    <location>
        <begin position="271"/>
        <end position="290"/>
    </location>
</feature>
<evidence type="ECO:0000256" key="4">
    <source>
        <dbReference type="ARBA" id="ARBA00023136"/>
    </source>
</evidence>
<gene>
    <name evidence="8" type="ORF">OAory_01011920</name>
</gene>
<evidence type="ECO:0000256" key="1">
    <source>
        <dbReference type="ARBA" id="ARBA00004141"/>
    </source>
</evidence>
<feature type="transmembrane region" description="Helical" evidence="6">
    <location>
        <begin position="375"/>
        <end position="395"/>
    </location>
</feature>
<feature type="transmembrane region" description="Helical" evidence="6">
    <location>
        <begin position="167"/>
        <end position="186"/>
    </location>
</feature>
<dbReference type="InterPro" id="IPR036259">
    <property type="entry name" value="MFS_trans_sf"/>
</dbReference>
<keyword evidence="2 6" id="KW-0812">Transmembrane</keyword>
<evidence type="ECO:0000313" key="9">
    <source>
        <dbReference type="Proteomes" id="UP000190312"/>
    </source>
</evidence>
<feature type="transmembrane region" description="Helical" evidence="6">
    <location>
        <begin position="108"/>
        <end position="127"/>
    </location>
</feature>
<dbReference type="eggNOG" id="KOG0254">
    <property type="taxonomic scope" value="Eukaryota"/>
</dbReference>
<keyword evidence="4 6" id="KW-0472">Membrane</keyword>
<feature type="compositionally biased region" description="Low complexity" evidence="5">
    <location>
        <begin position="1"/>
        <end position="10"/>
    </location>
</feature>
<feature type="region of interest" description="Disordered" evidence="5">
    <location>
        <begin position="1"/>
        <end position="21"/>
    </location>
</feature>
<name>A0A1S9DWI9_ASPOZ</name>
<evidence type="ECO:0000256" key="2">
    <source>
        <dbReference type="ARBA" id="ARBA00022692"/>
    </source>
</evidence>
<evidence type="ECO:0000259" key="7">
    <source>
        <dbReference type="PROSITE" id="PS50850"/>
    </source>
</evidence>
<dbReference type="GO" id="GO:0022857">
    <property type="term" value="F:transmembrane transporter activity"/>
    <property type="evidence" value="ECO:0007669"/>
    <property type="project" value="InterPro"/>
</dbReference>
<dbReference type="Pfam" id="PF07690">
    <property type="entry name" value="MFS_1"/>
    <property type="match status" value="1"/>
</dbReference>
<feature type="transmembrane region" description="Helical" evidence="6">
    <location>
        <begin position="401"/>
        <end position="427"/>
    </location>
</feature>
<dbReference type="OrthoDB" id="2130629at2759"/>
<evidence type="ECO:0000313" key="8">
    <source>
        <dbReference type="EMBL" id="OOO13443.1"/>
    </source>
</evidence>
<dbReference type="GO" id="GO:0016020">
    <property type="term" value="C:membrane"/>
    <property type="evidence" value="ECO:0007669"/>
    <property type="project" value="UniProtKB-SubCell"/>
</dbReference>
<feature type="transmembrane region" description="Helical" evidence="6">
    <location>
        <begin position="80"/>
        <end position="101"/>
    </location>
</feature>